<reference evidence="5" key="1">
    <citation type="submission" date="2019-08" db="EMBL/GenBank/DDBJ databases">
        <title>The improved chromosome-level genome for the pearl oyster Pinctada fucata martensii using PacBio sequencing and Hi-C.</title>
        <authorList>
            <person name="Zheng Z."/>
        </authorList>
    </citation>
    <scope>NUCLEOTIDE SEQUENCE</scope>
    <source>
        <strain evidence="5">ZZ-2019</strain>
        <tissue evidence="5">Adductor muscle</tissue>
    </source>
</reference>
<dbReference type="InterPro" id="IPR002110">
    <property type="entry name" value="Ankyrin_rpt"/>
</dbReference>
<evidence type="ECO:0000256" key="3">
    <source>
        <dbReference type="PROSITE-ProRule" id="PRU00023"/>
    </source>
</evidence>
<dbReference type="SMART" id="SM00248">
    <property type="entry name" value="ANK"/>
    <property type="match status" value="4"/>
</dbReference>
<evidence type="ECO:0000256" key="4">
    <source>
        <dbReference type="SAM" id="MobiDB-lite"/>
    </source>
</evidence>
<dbReference type="SUPFAM" id="SSF48403">
    <property type="entry name" value="Ankyrin repeat"/>
    <property type="match status" value="1"/>
</dbReference>
<dbReference type="Pfam" id="PF12796">
    <property type="entry name" value="Ank_2"/>
    <property type="match status" value="2"/>
</dbReference>
<feature type="region of interest" description="Disordered" evidence="4">
    <location>
        <begin position="236"/>
        <end position="255"/>
    </location>
</feature>
<dbReference type="InterPro" id="IPR036770">
    <property type="entry name" value="Ankyrin_rpt-contain_sf"/>
</dbReference>
<dbReference type="EMBL" id="VSWD01000010">
    <property type="protein sequence ID" value="KAK3091863.1"/>
    <property type="molecule type" value="Genomic_DNA"/>
</dbReference>
<comment type="caution">
    <text evidence="5">The sequence shown here is derived from an EMBL/GenBank/DDBJ whole genome shotgun (WGS) entry which is preliminary data.</text>
</comment>
<proteinExistence type="predicted"/>
<protein>
    <submittedName>
        <fullName evidence="5">Uncharacterized protein</fullName>
    </submittedName>
</protein>
<feature type="compositionally biased region" description="Low complexity" evidence="4">
    <location>
        <begin position="282"/>
        <end position="295"/>
    </location>
</feature>
<dbReference type="PANTHER" id="PTHR24173">
    <property type="entry name" value="ANKYRIN REPEAT CONTAINING"/>
    <property type="match status" value="1"/>
</dbReference>
<dbReference type="PANTHER" id="PTHR24173:SF74">
    <property type="entry name" value="ANKYRIN REPEAT DOMAIN-CONTAINING PROTEIN 16"/>
    <property type="match status" value="1"/>
</dbReference>
<dbReference type="AlphaFoldDB" id="A0AA88XUA8"/>
<accession>A0AA88XUA8</accession>
<keyword evidence="1" id="KW-0677">Repeat</keyword>
<name>A0AA88XUA8_PINIB</name>
<evidence type="ECO:0000313" key="5">
    <source>
        <dbReference type="EMBL" id="KAK3091863.1"/>
    </source>
</evidence>
<keyword evidence="2 3" id="KW-0040">ANK repeat</keyword>
<dbReference type="PROSITE" id="PS50088">
    <property type="entry name" value="ANK_REPEAT"/>
    <property type="match status" value="1"/>
</dbReference>
<dbReference type="Gene3D" id="1.25.40.20">
    <property type="entry name" value="Ankyrin repeat-containing domain"/>
    <property type="match status" value="1"/>
</dbReference>
<feature type="region of interest" description="Disordered" evidence="4">
    <location>
        <begin position="280"/>
        <end position="308"/>
    </location>
</feature>
<organism evidence="5 6">
    <name type="scientific">Pinctada imbricata</name>
    <name type="common">Atlantic pearl-oyster</name>
    <name type="synonym">Pinctada martensii</name>
    <dbReference type="NCBI Taxonomy" id="66713"/>
    <lineage>
        <taxon>Eukaryota</taxon>
        <taxon>Metazoa</taxon>
        <taxon>Spiralia</taxon>
        <taxon>Lophotrochozoa</taxon>
        <taxon>Mollusca</taxon>
        <taxon>Bivalvia</taxon>
        <taxon>Autobranchia</taxon>
        <taxon>Pteriomorphia</taxon>
        <taxon>Pterioida</taxon>
        <taxon>Pterioidea</taxon>
        <taxon>Pteriidae</taxon>
        <taxon>Pinctada</taxon>
    </lineage>
</organism>
<gene>
    <name evidence="5" type="ORF">FSP39_023213</name>
</gene>
<keyword evidence="6" id="KW-1185">Reference proteome</keyword>
<evidence type="ECO:0000256" key="2">
    <source>
        <dbReference type="ARBA" id="ARBA00023043"/>
    </source>
</evidence>
<dbReference type="Proteomes" id="UP001186944">
    <property type="component" value="Unassembled WGS sequence"/>
</dbReference>
<sequence>MPSSQALLKAISAGRPRQVRLLLDSGASVTETDECGQTTLIRTIFLENDRSRRKLLRMLLKHGALVSTVDVVGRNALAWSCIYGRDDDTALLIEKADVDIDFNAADINGQTALFHAVSSGNAACVKLIVLALQRYGLSVDVADYNGFSPLMHAIRLGFDVCASILIRNGKAKVGLGMKYPKDFVRVEKWATQSLRDRERVSKKANFLPLLTSSKHSNHNSRNTSAKSRMKNFNFSASSDDESASDSGSVFHSDISSESSFGIGRMRENYLDCMTVSNLQLPSSTSSKPVSTTSSTLAHPGSDEDVDSFSTPYVKEDNQFLPSRDLPKMYGIVQDQMSSSYRKESKVKTPRTPALDSQPTFVSERSDVTIASVRSARKGTFSILNFSASLLKHWTGWRDIFFLLFIKQRQKDYTRYISSLYRQKYATYNRERGNKATLLHAIILLQFCKYHQ</sequence>
<feature type="repeat" description="ANK" evidence="3">
    <location>
        <begin position="108"/>
        <end position="144"/>
    </location>
</feature>
<evidence type="ECO:0000256" key="1">
    <source>
        <dbReference type="ARBA" id="ARBA00022737"/>
    </source>
</evidence>
<evidence type="ECO:0000313" key="6">
    <source>
        <dbReference type="Proteomes" id="UP001186944"/>
    </source>
</evidence>